<evidence type="ECO:0000313" key="3">
    <source>
        <dbReference type="Proteomes" id="UP000005824"/>
    </source>
</evidence>
<keyword evidence="3" id="KW-1185">Reference proteome</keyword>
<dbReference type="eggNOG" id="COG1235">
    <property type="taxonomic scope" value="Bacteria"/>
</dbReference>
<dbReference type="EMBL" id="ABVL01000006">
    <property type="protein sequence ID" value="EDY19900.1"/>
    <property type="molecule type" value="Genomic_DNA"/>
</dbReference>
<dbReference type="RefSeq" id="WP_006979814.1">
    <property type="nucleotide sequence ID" value="NZ_ABVL01000006.1"/>
</dbReference>
<evidence type="ECO:0000259" key="1">
    <source>
        <dbReference type="SMART" id="SM00849"/>
    </source>
</evidence>
<name>B4D0N8_9BACT</name>
<dbReference type="InterPro" id="IPR001279">
    <property type="entry name" value="Metallo-B-lactamas"/>
</dbReference>
<dbReference type="PANTHER" id="PTHR42663:SF6">
    <property type="entry name" value="HYDROLASE C777.06C-RELATED"/>
    <property type="match status" value="1"/>
</dbReference>
<dbReference type="SMART" id="SM00849">
    <property type="entry name" value="Lactamase_B"/>
    <property type="match status" value="1"/>
</dbReference>
<dbReference type="Proteomes" id="UP000005824">
    <property type="component" value="Unassembled WGS sequence"/>
</dbReference>
<sequence length="259" mass="29284" precursor="true">MAELTITFLGTGTSLGVPMIGCDCRICRSPDPRDKRTRASVYVQGEDYAWVIDTGPDFRTQALRERVRRIDAVVFTHSHTDHIMGLDDLRPFCFGEKELPVYASPETMRDLERVFVFAFNGQNRWPGYLRPMPYVINGPFRLGSTEITPLQVLHGRTPVNGYLLRRNGEPLLAYLSDCKEVPAAAREAVRGVRHLVVDALRYTPHPTHMNIEEALALAQDVCPGKTWFTHLCHDVMHAEAEAELPPEVRLAYDGLKIEL</sequence>
<accession>B4D0N8</accession>
<feature type="domain" description="Metallo-beta-lactamase" evidence="1">
    <location>
        <begin position="37"/>
        <end position="225"/>
    </location>
</feature>
<protein>
    <submittedName>
        <fullName evidence="2">Beta-lactamase domain protein</fullName>
    </submittedName>
</protein>
<proteinExistence type="predicted"/>
<dbReference type="CDD" id="cd16279">
    <property type="entry name" value="metallo-hydrolase-like_MBL-fold"/>
    <property type="match status" value="1"/>
</dbReference>
<dbReference type="Gene3D" id="3.60.15.10">
    <property type="entry name" value="Ribonuclease Z/Hydroxyacylglutathione hydrolase-like"/>
    <property type="match status" value="1"/>
</dbReference>
<dbReference type="InParanoid" id="B4D0N8"/>
<organism evidence="2 3">
    <name type="scientific">Chthoniobacter flavus Ellin428</name>
    <dbReference type="NCBI Taxonomy" id="497964"/>
    <lineage>
        <taxon>Bacteria</taxon>
        <taxon>Pseudomonadati</taxon>
        <taxon>Verrucomicrobiota</taxon>
        <taxon>Spartobacteria</taxon>
        <taxon>Chthoniobacterales</taxon>
        <taxon>Chthoniobacteraceae</taxon>
        <taxon>Chthoniobacter</taxon>
    </lineage>
</organism>
<evidence type="ECO:0000313" key="2">
    <source>
        <dbReference type="EMBL" id="EDY19900.1"/>
    </source>
</evidence>
<dbReference type="SUPFAM" id="SSF56281">
    <property type="entry name" value="Metallo-hydrolase/oxidoreductase"/>
    <property type="match status" value="1"/>
</dbReference>
<dbReference type="PANTHER" id="PTHR42663">
    <property type="entry name" value="HYDROLASE C777.06C-RELATED-RELATED"/>
    <property type="match status" value="1"/>
</dbReference>
<dbReference type="Pfam" id="PF12706">
    <property type="entry name" value="Lactamase_B_2"/>
    <property type="match status" value="1"/>
</dbReference>
<reference evidence="2 3" key="1">
    <citation type="journal article" date="2011" name="J. Bacteriol.">
        <title>Genome sequence of Chthoniobacter flavus Ellin428, an aerobic heterotrophic soil bacterium.</title>
        <authorList>
            <person name="Kant R."/>
            <person name="van Passel M.W."/>
            <person name="Palva A."/>
            <person name="Lucas S."/>
            <person name="Lapidus A."/>
            <person name="Glavina Del Rio T."/>
            <person name="Dalin E."/>
            <person name="Tice H."/>
            <person name="Bruce D."/>
            <person name="Goodwin L."/>
            <person name="Pitluck S."/>
            <person name="Larimer F.W."/>
            <person name="Land M.L."/>
            <person name="Hauser L."/>
            <person name="Sangwan P."/>
            <person name="de Vos W.M."/>
            <person name="Janssen P.H."/>
            <person name="Smidt H."/>
        </authorList>
    </citation>
    <scope>NUCLEOTIDE SEQUENCE [LARGE SCALE GENOMIC DNA]</scope>
    <source>
        <strain evidence="2 3">Ellin428</strain>
    </source>
</reference>
<dbReference type="AlphaFoldDB" id="B4D0N8"/>
<dbReference type="STRING" id="497964.CfE428DRAFT_2489"/>
<comment type="caution">
    <text evidence="2">The sequence shown here is derived from an EMBL/GenBank/DDBJ whole genome shotgun (WGS) entry which is preliminary data.</text>
</comment>
<gene>
    <name evidence="2" type="ORF">CfE428DRAFT_2489</name>
</gene>
<dbReference type="InterPro" id="IPR036866">
    <property type="entry name" value="RibonucZ/Hydroxyglut_hydro"/>
</dbReference>